<dbReference type="PANTHER" id="PTHR11412">
    <property type="entry name" value="MACROGLOBULIN / COMPLEMENT"/>
    <property type="match status" value="1"/>
</dbReference>
<dbReference type="AlphaFoldDB" id="A0A6I9Y3F1"/>
<evidence type="ECO:0000259" key="7">
    <source>
        <dbReference type="Pfam" id="PF01835"/>
    </source>
</evidence>
<protein>
    <submittedName>
        <fullName evidence="10">Alpha-1-macroglobulin-like</fullName>
    </submittedName>
</protein>
<keyword evidence="4" id="KW-0722">Serine protease inhibitor</keyword>
<dbReference type="GeneID" id="106545716"/>
<feature type="domain" description="Macroglobulin" evidence="8">
    <location>
        <begin position="221"/>
        <end position="253"/>
    </location>
</feature>
<evidence type="ECO:0000256" key="4">
    <source>
        <dbReference type="ARBA" id="ARBA00022900"/>
    </source>
</evidence>
<dbReference type="Pfam" id="PF01835">
    <property type="entry name" value="MG2"/>
    <property type="match status" value="1"/>
</dbReference>
<evidence type="ECO:0000256" key="5">
    <source>
        <dbReference type="ARBA" id="ARBA00023180"/>
    </source>
</evidence>
<reference evidence="10" key="1">
    <citation type="submission" date="2025-08" db="UniProtKB">
        <authorList>
            <consortium name="RefSeq"/>
        </authorList>
    </citation>
    <scope>IDENTIFICATION</scope>
</reference>
<evidence type="ECO:0000256" key="2">
    <source>
        <dbReference type="ARBA" id="ARBA00022690"/>
    </source>
</evidence>
<dbReference type="Gene3D" id="2.60.40.1930">
    <property type="match status" value="1"/>
</dbReference>
<keyword evidence="9" id="KW-1185">Reference proteome</keyword>
<evidence type="ECO:0000256" key="6">
    <source>
        <dbReference type="SAM" id="SignalP"/>
    </source>
</evidence>
<proteinExistence type="inferred from homology"/>
<organism evidence="9 10">
    <name type="scientific">Thamnophis sirtalis</name>
    <dbReference type="NCBI Taxonomy" id="35019"/>
    <lineage>
        <taxon>Eukaryota</taxon>
        <taxon>Metazoa</taxon>
        <taxon>Chordata</taxon>
        <taxon>Craniata</taxon>
        <taxon>Vertebrata</taxon>
        <taxon>Euteleostomi</taxon>
        <taxon>Lepidosauria</taxon>
        <taxon>Squamata</taxon>
        <taxon>Bifurcata</taxon>
        <taxon>Unidentata</taxon>
        <taxon>Episquamata</taxon>
        <taxon>Toxicofera</taxon>
        <taxon>Serpentes</taxon>
        <taxon>Colubroidea</taxon>
        <taxon>Colubridae</taxon>
        <taxon>Natricinae</taxon>
        <taxon>Thamnophis</taxon>
    </lineage>
</organism>
<keyword evidence="2" id="KW-0646">Protease inhibitor</keyword>
<keyword evidence="3 6" id="KW-0732">Signal</keyword>
<evidence type="ECO:0000256" key="3">
    <source>
        <dbReference type="ARBA" id="ARBA00022729"/>
    </source>
</evidence>
<dbReference type="Proteomes" id="UP000504617">
    <property type="component" value="Unplaced"/>
</dbReference>
<name>A0A6I9Y3F1_9SAUR</name>
<dbReference type="OrthoDB" id="9998011at2759"/>
<evidence type="ECO:0000256" key="1">
    <source>
        <dbReference type="ARBA" id="ARBA00010952"/>
    </source>
</evidence>
<gene>
    <name evidence="10" type="primary">LOC106545716</name>
</gene>
<accession>A0A6I9Y3F1</accession>
<dbReference type="InterPro" id="IPR050473">
    <property type="entry name" value="A2M/Complement_sys"/>
</dbReference>
<dbReference type="KEGG" id="tsr:106545716"/>
<dbReference type="PANTHER" id="PTHR11412:SF165">
    <property type="entry name" value="ALPHA-2-MACROGLOBULIN"/>
    <property type="match status" value="1"/>
</dbReference>
<evidence type="ECO:0000259" key="8">
    <source>
        <dbReference type="Pfam" id="PF17791"/>
    </source>
</evidence>
<comment type="similarity">
    <text evidence="1">Belongs to the protease inhibitor I39 (alpha-2-macroglobulin) family.</text>
</comment>
<feature type="signal peptide" evidence="6">
    <location>
        <begin position="1"/>
        <end position="26"/>
    </location>
</feature>
<evidence type="ECO:0000313" key="10">
    <source>
        <dbReference type="RefSeq" id="XP_013917833.1"/>
    </source>
</evidence>
<dbReference type="InterPro" id="IPR002890">
    <property type="entry name" value="MG2"/>
</dbReference>
<dbReference type="RefSeq" id="XP_013917833.1">
    <property type="nucleotide sequence ID" value="XM_014062358.1"/>
</dbReference>
<evidence type="ECO:0000313" key="9">
    <source>
        <dbReference type="Proteomes" id="UP000504617"/>
    </source>
</evidence>
<feature type="domain" description="Macroglobulin" evidence="7">
    <location>
        <begin position="134"/>
        <end position="219"/>
    </location>
</feature>
<keyword evidence="5" id="KW-0325">Glycoprotein</keyword>
<dbReference type="Pfam" id="PF17791">
    <property type="entry name" value="MG3"/>
    <property type="match status" value="1"/>
</dbReference>
<sequence>MGESWQHGKNIFLLLLLSVLLRTTVAAPEPKLQYVAVVPSIIYMETPENFCIQINNLKETVNLTLVLEPGVQNLILNEMTIKEKDAFQCVPFQVPRVSNIFPPSEIILQLYVKFPSHSFPVNKRVQLEKPKHLLFIQTDKPIYRAGQQVQFRIVSMDKDLRPLKKKDPRKNRVFQWRDVELPLGIIQLSYSLSSDPLLGTFKVVVEEDSTKVAEYDFDVDEYVVPKFEVWINAPKLITVTTEEITIRVCGRFFDRNTEVV</sequence>
<dbReference type="GO" id="GO:0004867">
    <property type="term" value="F:serine-type endopeptidase inhibitor activity"/>
    <property type="evidence" value="ECO:0007669"/>
    <property type="project" value="UniProtKB-KW"/>
</dbReference>
<dbReference type="FunFam" id="2.60.40.1930:FF:000001">
    <property type="entry name" value="CD109 isoform 3"/>
    <property type="match status" value="1"/>
</dbReference>
<dbReference type="InterPro" id="IPR041555">
    <property type="entry name" value="MG3"/>
</dbReference>
<feature type="chain" id="PRO_5026985164" evidence="6">
    <location>
        <begin position="27"/>
        <end position="260"/>
    </location>
</feature>